<sequence>MNVGIQTKTDPYEVMPGPVPPFYFPAGLSQGHGSLDYGGNELECVITVFSLEIVKDLLCNHLCCSNGFHLYTTSQDIKRNIERAIISSFGFINCLGAAAMTPLPASDKAAGKPLNPEEMPETSPRQPLASEKAASKPLTATTPPPGQRRSCQQALRPEETPERWPQQPSASNEAAGKPLSPEETPETSPRQLPASDKAAGKPLTAMNPPPASDKAAG</sequence>
<evidence type="ECO:0000313" key="1">
    <source>
        <dbReference type="EMBL" id="KAH8017273.1"/>
    </source>
</evidence>
<name>A0ACB8GCD3_9SAUR</name>
<reference evidence="1" key="1">
    <citation type="submission" date="2021-08" db="EMBL/GenBank/DDBJ databases">
        <title>The first chromosome-level gecko genome reveals the dynamic sex chromosomes of Neotropical dwarf geckos (Sphaerodactylidae: Sphaerodactylus).</title>
        <authorList>
            <person name="Pinto B.J."/>
            <person name="Keating S.E."/>
            <person name="Gamble T."/>
        </authorList>
    </citation>
    <scope>NUCLEOTIDE SEQUENCE</scope>
    <source>
        <strain evidence="1">TG3544</strain>
    </source>
</reference>
<accession>A0ACB8GCD3</accession>
<comment type="caution">
    <text evidence="1">The sequence shown here is derived from an EMBL/GenBank/DDBJ whole genome shotgun (WGS) entry which is preliminary data.</text>
</comment>
<protein>
    <submittedName>
        <fullName evidence="1">Uncharacterized protein</fullName>
    </submittedName>
</protein>
<gene>
    <name evidence="1" type="ORF">K3G42_027923</name>
</gene>
<dbReference type="Proteomes" id="UP000827872">
    <property type="component" value="Linkage Group LG01"/>
</dbReference>
<dbReference type="EMBL" id="CM037614">
    <property type="protein sequence ID" value="KAH8017273.1"/>
    <property type="molecule type" value="Genomic_DNA"/>
</dbReference>
<keyword evidence="2" id="KW-1185">Reference proteome</keyword>
<proteinExistence type="predicted"/>
<evidence type="ECO:0000313" key="2">
    <source>
        <dbReference type="Proteomes" id="UP000827872"/>
    </source>
</evidence>
<organism evidence="1 2">
    <name type="scientific">Sphaerodactylus townsendi</name>
    <dbReference type="NCBI Taxonomy" id="933632"/>
    <lineage>
        <taxon>Eukaryota</taxon>
        <taxon>Metazoa</taxon>
        <taxon>Chordata</taxon>
        <taxon>Craniata</taxon>
        <taxon>Vertebrata</taxon>
        <taxon>Euteleostomi</taxon>
        <taxon>Lepidosauria</taxon>
        <taxon>Squamata</taxon>
        <taxon>Bifurcata</taxon>
        <taxon>Gekkota</taxon>
        <taxon>Sphaerodactylidae</taxon>
        <taxon>Sphaerodactylus</taxon>
    </lineage>
</organism>